<dbReference type="RefSeq" id="WP_282198256.1">
    <property type="nucleotide sequence ID" value="NZ_BOQE01000001.1"/>
</dbReference>
<dbReference type="InterPro" id="IPR008878">
    <property type="entry name" value="Transposase_IS66_Orf2"/>
</dbReference>
<accession>A0AAV4LAW3</accession>
<dbReference type="NCBIfam" id="NF033819">
    <property type="entry name" value="IS66_TnpB"/>
    <property type="match status" value="1"/>
</dbReference>
<name>A0AAV4LAW3_9BACL</name>
<comment type="caution">
    <text evidence="1">The sequence shown here is derived from an EMBL/GenBank/DDBJ whole genome shotgun (WGS) entry which is preliminary data.</text>
</comment>
<dbReference type="Proteomes" id="UP001057291">
    <property type="component" value="Unassembled WGS sequence"/>
</dbReference>
<sequence length="118" mass="13825">MLSEASVERVYLACGSTDLRKSIDGLAVLVKEEFELDPFSPCLFVFCNRKRDKLKILRWEHNGFWLYYRRLEKGKFQWPAEASSVPLKISRRELRWLLDGLSLEQRQAHPAVTARTIV</sequence>
<dbReference type="AlphaFoldDB" id="A0AAV4LAW3"/>
<reference evidence="1" key="1">
    <citation type="journal article" date="2023" name="Int. J. Syst. Evol. Microbiol.">
        <title>Collibacillus ludicampi gen. nov., sp. nov., a new soil bacterium of the family Alicyclobacillaceae.</title>
        <authorList>
            <person name="Jojima T."/>
            <person name="Ioku Y."/>
            <person name="Fukuta Y."/>
            <person name="Shirasaka N."/>
            <person name="Matsumura Y."/>
            <person name="Mori M."/>
        </authorList>
    </citation>
    <scope>NUCLEOTIDE SEQUENCE</scope>
    <source>
        <strain evidence="1">TP075</strain>
    </source>
</reference>
<dbReference type="PANTHER" id="PTHR36455:SF1">
    <property type="entry name" value="BLR8292 PROTEIN"/>
    <property type="match status" value="1"/>
</dbReference>
<dbReference type="PANTHER" id="PTHR36455">
    <property type="match status" value="1"/>
</dbReference>
<dbReference type="Pfam" id="PF05717">
    <property type="entry name" value="TnpB_IS66"/>
    <property type="match status" value="1"/>
</dbReference>
<gene>
    <name evidence="1" type="ORF">DNHGIG_05630</name>
</gene>
<organism evidence="1 2">
    <name type="scientific">Collibacillus ludicampi</name>
    <dbReference type="NCBI Taxonomy" id="2771369"/>
    <lineage>
        <taxon>Bacteria</taxon>
        <taxon>Bacillati</taxon>
        <taxon>Bacillota</taxon>
        <taxon>Bacilli</taxon>
        <taxon>Bacillales</taxon>
        <taxon>Alicyclobacillaceae</taxon>
        <taxon>Collibacillus</taxon>
    </lineage>
</organism>
<evidence type="ECO:0000313" key="2">
    <source>
        <dbReference type="Proteomes" id="UP001057291"/>
    </source>
</evidence>
<dbReference type="EMBL" id="BOQE01000001">
    <property type="protein sequence ID" value="GIM45014.1"/>
    <property type="molecule type" value="Genomic_DNA"/>
</dbReference>
<keyword evidence="2" id="KW-1185">Reference proteome</keyword>
<proteinExistence type="predicted"/>
<evidence type="ECO:0000313" key="1">
    <source>
        <dbReference type="EMBL" id="GIM45014.1"/>
    </source>
</evidence>
<protein>
    <submittedName>
        <fullName evidence="1">Transposase</fullName>
    </submittedName>
</protein>